<sequence>MTIVYPETRKLSDKPDARAPDGSDVRVLLNLPRGGMAHFELAAGLISLAVTHKTVEEIWYILSGRGQIWRKQGGQESVTDVFPGLCITIPLGTHFQFRSLGDEPLAILGVTMPPWPLEGDALPVEGIWEPTVG</sequence>
<organism evidence="2 3">
    <name type="scientific">Labrys miyagiensis</name>
    <dbReference type="NCBI Taxonomy" id="346912"/>
    <lineage>
        <taxon>Bacteria</taxon>
        <taxon>Pseudomonadati</taxon>
        <taxon>Pseudomonadota</taxon>
        <taxon>Alphaproteobacteria</taxon>
        <taxon>Hyphomicrobiales</taxon>
        <taxon>Xanthobacteraceae</taxon>
        <taxon>Labrys</taxon>
    </lineage>
</organism>
<dbReference type="EMBL" id="BSPC01000023">
    <property type="protein sequence ID" value="GLS19465.1"/>
    <property type="molecule type" value="Genomic_DNA"/>
</dbReference>
<dbReference type="Proteomes" id="UP001156882">
    <property type="component" value="Unassembled WGS sequence"/>
</dbReference>
<name>A0ABQ6CKR0_9HYPH</name>
<dbReference type="InterPro" id="IPR011051">
    <property type="entry name" value="RmlC_Cupin_sf"/>
</dbReference>
<dbReference type="SUPFAM" id="SSF51182">
    <property type="entry name" value="RmlC-like cupins"/>
    <property type="match status" value="1"/>
</dbReference>
<proteinExistence type="predicted"/>
<evidence type="ECO:0000259" key="1">
    <source>
        <dbReference type="Pfam" id="PF07883"/>
    </source>
</evidence>
<comment type="caution">
    <text evidence="2">The sequence shown here is derived from an EMBL/GenBank/DDBJ whole genome shotgun (WGS) entry which is preliminary data.</text>
</comment>
<protein>
    <recommendedName>
        <fullName evidence="1">Cupin type-2 domain-containing protein</fullName>
    </recommendedName>
</protein>
<dbReference type="InterPro" id="IPR013096">
    <property type="entry name" value="Cupin_2"/>
</dbReference>
<accession>A0ABQ6CKR0</accession>
<evidence type="ECO:0000313" key="2">
    <source>
        <dbReference type="EMBL" id="GLS19465.1"/>
    </source>
</evidence>
<evidence type="ECO:0000313" key="3">
    <source>
        <dbReference type="Proteomes" id="UP001156882"/>
    </source>
</evidence>
<keyword evidence="3" id="KW-1185">Reference proteome</keyword>
<gene>
    <name evidence="2" type="ORF">GCM10007874_24820</name>
</gene>
<dbReference type="RefSeq" id="WP_284312404.1">
    <property type="nucleotide sequence ID" value="NZ_BSPC01000023.1"/>
</dbReference>
<dbReference type="InterPro" id="IPR014710">
    <property type="entry name" value="RmlC-like_jellyroll"/>
</dbReference>
<reference evidence="3" key="1">
    <citation type="journal article" date="2019" name="Int. J. Syst. Evol. Microbiol.">
        <title>The Global Catalogue of Microorganisms (GCM) 10K type strain sequencing project: providing services to taxonomists for standard genome sequencing and annotation.</title>
        <authorList>
            <consortium name="The Broad Institute Genomics Platform"/>
            <consortium name="The Broad Institute Genome Sequencing Center for Infectious Disease"/>
            <person name="Wu L."/>
            <person name="Ma J."/>
        </authorList>
    </citation>
    <scope>NUCLEOTIDE SEQUENCE [LARGE SCALE GENOMIC DNA]</scope>
    <source>
        <strain evidence="3">NBRC 101365</strain>
    </source>
</reference>
<feature type="domain" description="Cupin type-2" evidence="1">
    <location>
        <begin position="39"/>
        <end position="108"/>
    </location>
</feature>
<dbReference type="Gene3D" id="2.60.120.10">
    <property type="entry name" value="Jelly Rolls"/>
    <property type="match status" value="1"/>
</dbReference>
<dbReference type="Pfam" id="PF07883">
    <property type="entry name" value="Cupin_2"/>
    <property type="match status" value="1"/>
</dbReference>